<organism evidence="2 3">
    <name type="scientific">Candidatus Ryanbacteria bacterium RIFCSPHIGHO2_01_45_13</name>
    <dbReference type="NCBI Taxonomy" id="1802112"/>
    <lineage>
        <taxon>Bacteria</taxon>
        <taxon>Candidatus Ryaniibacteriota</taxon>
    </lineage>
</organism>
<dbReference type="Gene3D" id="3.30.300.20">
    <property type="match status" value="1"/>
</dbReference>
<dbReference type="InterPro" id="IPR023799">
    <property type="entry name" value="RbfA_dom_sf"/>
</dbReference>
<accession>A0A1G2FUK1</accession>
<evidence type="ECO:0008006" key="4">
    <source>
        <dbReference type="Google" id="ProtNLM"/>
    </source>
</evidence>
<proteinExistence type="predicted"/>
<comment type="caution">
    <text evidence="2">The sequence shown here is derived from an EMBL/GenBank/DDBJ whole genome shotgun (WGS) entry which is preliminary data.</text>
</comment>
<evidence type="ECO:0000313" key="3">
    <source>
        <dbReference type="Proteomes" id="UP000176700"/>
    </source>
</evidence>
<reference evidence="2 3" key="1">
    <citation type="journal article" date="2016" name="Nat. Commun.">
        <title>Thousands of microbial genomes shed light on interconnected biogeochemical processes in an aquifer system.</title>
        <authorList>
            <person name="Anantharaman K."/>
            <person name="Brown C.T."/>
            <person name="Hug L.A."/>
            <person name="Sharon I."/>
            <person name="Castelle C.J."/>
            <person name="Probst A.J."/>
            <person name="Thomas B.C."/>
            <person name="Singh A."/>
            <person name="Wilkins M.J."/>
            <person name="Karaoz U."/>
            <person name="Brodie E.L."/>
            <person name="Williams K.H."/>
            <person name="Hubbard S.S."/>
            <person name="Banfield J.F."/>
        </authorList>
    </citation>
    <scope>NUCLEOTIDE SEQUENCE [LARGE SCALE GENOMIC DNA]</scope>
</reference>
<protein>
    <recommendedName>
        <fullName evidence="4">Ribosome-binding factor A</fullName>
    </recommendedName>
</protein>
<dbReference type="InterPro" id="IPR015946">
    <property type="entry name" value="KH_dom-like_a/b"/>
</dbReference>
<sequence>MKEIKKERLSSIVRDTIAQFFKEELDLPVGCIVSISKVMLSKRATDALLYISVYPEKFGKGVEKRAKMLENKAVRYIKSHLALKHTLQIRFELDLGEQAREHIEKILNSS</sequence>
<dbReference type="EMBL" id="MHNI01000026">
    <property type="protein sequence ID" value="OGZ41743.1"/>
    <property type="molecule type" value="Genomic_DNA"/>
</dbReference>
<dbReference type="GO" id="GO:0006364">
    <property type="term" value="P:rRNA processing"/>
    <property type="evidence" value="ECO:0007669"/>
    <property type="project" value="InterPro"/>
</dbReference>
<dbReference type="SUPFAM" id="SSF89919">
    <property type="entry name" value="Ribosome-binding factor A, RbfA"/>
    <property type="match status" value="1"/>
</dbReference>
<keyword evidence="1" id="KW-0690">Ribosome biogenesis</keyword>
<dbReference type="Proteomes" id="UP000176700">
    <property type="component" value="Unassembled WGS sequence"/>
</dbReference>
<dbReference type="InterPro" id="IPR000238">
    <property type="entry name" value="RbfA"/>
</dbReference>
<dbReference type="Pfam" id="PF02033">
    <property type="entry name" value="RBFA"/>
    <property type="match status" value="1"/>
</dbReference>
<gene>
    <name evidence="2" type="ORF">A2W41_01020</name>
</gene>
<evidence type="ECO:0000256" key="1">
    <source>
        <dbReference type="ARBA" id="ARBA00022517"/>
    </source>
</evidence>
<evidence type="ECO:0000313" key="2">
    <source>
        <dbReference type="EMBL" id="OGZ41743.1"/>
    </source>
</evidence>
<name>A0A1G2FUK1_9BACT</name>
<dbReference type="AlphaFoldDB" id="A0A1G2FUK1"/>